<comment type="similarity">
    <text evidence="2 12">Belongs to the ClpA/ClpB family.</text>
</comment>
<dbReference type="InterPro" id="IPR050130">
    <property type="entry name" value="ClpA_ClpB"/>
</dbReference>
<comment type="subunit">
    <text evidence="13">Homohexamer; The oligomerization is ATP-dependent.</text>
</comment>
<dbReference type="PROSITE" id="PS00871">
    <property type="entry name" value="CLPAB_2"/>
    <property type="match status" value="1"/>
</dbReference>
<dbReference type="Gene3D" id="1.10.1780.10">
    <property type="entry name" value="Clp, N-terminal domain"/>
    <property type="match status" value="1"/>
</dbReference>
<dbReference type="CDD" id="cd00009">
    <property type="entry name" value="AAA"/>
    <property type="match status" value="1"/>
</dbReference>
<evidence type="ECO:0000256" key="11">
    <source>
        <dbReference type="PROSITE-ProRule" id="PRU01251"/>
    </source>
</evidence>
<dbReference type="Gene3D" id="1.10.8.60">
    <property type="match status" value="1"/>
</dbReference>
<dbReference type="InterPro" id="IPR041546">
    <property type="entry name" value="ClpA/ClpB_AAA_lid"/>
</dbReference>
<evidence type="ECO:0000256" key="2">
    <source>
        <dbReference type="ARBA" id="ARBA00008675"/>
    </source>
</evidence>
<dbReference type="SUPFAM" id="SSF81923">
    <property type="entry name" value="Double Clp-N motif"/>
    <property type="match status" value="1"/>
</dbReference>
<feature type="domain" description="Clp R" evidence="14">
    <location>
        <begin position="3"/>
        <end position="147"/>
    </location>
</feature>
<dbReference type="Pfam" id="PF10431">
    <property type="entry name" value="ClpB_D2-small"/>
    <property type="match status" value="1"/>
</dbReference>
<dbReference type="SMART" id="SM00382">
    <property type="entry name" value="AAA"/>
    <property type="match status" value="2"/>
</dbReference>
<dbReference type="PROSITE" id="PS51903">
    <property type="entry name" value="CLP_R"/>
    <property type="match status" value="1"/>
</dbReference>
<dbReference type="Pfam" id="PF17871">
    <property type="entry name" value="AAA_lid_9"/>
    <property type="match status" value="1"/>
</dbReference>
<protein>
    <recommendedName>
        <fullName evidence="3 13">Chaperone protein ClpB</fullName>
    </recommendedName>
</protein>
<dbReference type="InterPro" id="IPR004176">
    <property type="entry name" value="Clp_R_N"/>
</dbReference>
<dbReference type="RefSeq" id="WP_034340928.1">
    <property type="nucleotide sequence ID" value="NZ_CAMXCH010000003.1"/>
</dbReference>
<evidence type="ECO:0000256" key="12">
    <source>
        <dbReference type="RuleBase" id="RU004432"/>
    </source>
</evidence>
<keyword evidence="5 12" id="KW-0547">Nucleotide-binding</keyword>
<comment type="subcellular location">
    <subcellularLocation>
        <location evidence="1 13">Cytoplasm</location>
    </subcellularLocation>
</comment>
<proteinExistence type="inferred from homology"/>
<dbReference type="EMBL" id="CAMXCH010000003">
    <property type="protein sequence ID" value="CAI3952535.1"/>
    <property type="molecule type" value="Genomic_DNA"/>
</dbReference>
<evidence type="ECO:0000256" key="10">
    <source>
        <dbReference type="ARBA" id="ARBA00026057"/>
    </source>
</evidence>
<dbReference type="SMART" id="SM01086">
    <property type="entry name" value="ClpB_D2-small"/>
    <property type="match status" value="1"/>
</dbReference>
<keyword evidence="6 12" id="KW-0067">ATP-binding</keyword>
<evidence type="ECO:0000313" key="16">
    <source>
        <dbReference type="Proteomes" id="UP001154272"/>
    </source>
</evidence>
<dbReference type="Gene3D" id="3.40.50.300">
    <property type="entry name" value="P-loop containing nucleotide triphosphate hydrolases"/>
    <property type="match status" value="3"/>
</dbReference>
<evidence type="ECO:0000256" key="4">
    <source>
        <dbReference type="ARBA" id="ARBA00022737"/>
    </source>
</evidence>
<keyword evidence="16" id="KW-1185">Reference proteome</keyword>
<evidence type="ECO:0000259" key="14">
    <source>
        <dbReference type="PROSITE" id="PS51903"/>
    </source>
</evidence>
<dbReference type="Proteomes" id="UP001154272">
    <property type="component" value="Unassembled WGS sequence"/>
</dbReference>
<comment type="subunit">
    <text evidence="10">Homohexamer. The oligomerization is ATP-dependent.</text>
</comment>
<dbReference type="InterPro" id="IPR028299">
    <property type="entry name" value="ClpA/B_CS2"/>
</dbReference>
<dbReference type="Pfam" id="PF07724">
    <property type="entry name" value="AAA_2"/>
    <property type="match status" value="1"/>
</dbReference>
<dbReference type="InterPro" id="IPR018368">
    <property type="entry name" value="ClpA/B_CS1"/>
</dbReference>
<keyword evidence="7 13" id="KW-0175">Coiled coil</keyword>
<evidence type="ECO:0000256" key="8">
    <source>
        <dbReference type="ARBA" id="ARBA00023186"/>
    </source>
</evidence>
<name>A0ABM9HSM1_9PROT</name>
<reference evidence="15" key="1">
    <citation type="submission" date="2022-10" db="EMBL/GenBank/DDBJ databases">
        <authorList>
            <person name="Botero Cardona J."/>
        </authorList>
    </citation>
    <scope>NUCLEOTIDE SEQUENCE</scope>
    <source>
        <strain evidence="15">R-83534</strain>
    </source>
</reference>
<dbReference type="Pfam" id="PF02861">
    <property type="entry name" value="Clp_N"/>
    <property type="match status" value="1"/>
</dbReference>
<dbReference type="PANTHER" id="PTHR11638">
    <property type="entry name" value="ATP-DEPENDENT CLP PROTEASE"/>
    <property type="match status" value="1"/>
</dbReference>
<comment type="function">
    <text evidence="9">Part of a stress-induced multi-chaperone system, it is involved in the recovery of the cell from heat-induced damage, in cooperation with DnaK, DnaJ and GrpE. Acts before DnaK, in the processing of protein aggregates. Protein binding stimulates the ATPase activity; ATP hydrolysis unfolds the denatured protein aggregates, which probably helps expose new hydrophobic binding sites on the surface of ClpB-bound aggregates, contributing to the solubilization and refolding of denatured protein aggregates by DnaK.</text>
</comment>
<dbReference type="NCBIfam" id="TIGR03346">
    <property type="entry name" value="chaperone_ClpB"/>
    <property type="match status" value="1"/>
</dbReference>
<organism evidence="15 16">
    <name type="scientific">Commensalibacter papalotli</name>
    <name type="common">ex Botero et al. 2024</name>
    <dbReference type="NCBI Taxonomy" id="2972766"/>
    <lineage>
        <taxon>Bacteria</taxon>
        <taxon>Pseudomonadati</taxon>
        <taxon>Pseudomonadota</taxon>
        <taxon>Alphaproteobacteria</taxon>
        <taxon>Acetobacterales</taxon>
        <taxon>Acetobacteraceae</taxon>
    </lineage>
</organism>
<dbReference type="InterPro" id="IPR001270">
    <property type="entry name" value="ClpA/B"/>
</dbReference>
<sequence>MNIEKFTERSQGFLQAAQTIAIREFHQQLTPQHLLKALLDDEEGAAASLIRAAGGDPKIIQGAVEHVLASIPKVQGGGAGQPQATPELIRVLDNAEQEATKAGDTYVAQDRLLLAIAASDTPAGYAMQKNGVSAQNLSHAIDAIRKGRKVDTANAEASFDALKKYARDMTEIARQGKLDPVIGRDEEIRRAVQVLARRTKNNPVLIGEPGVGKTAIVEGLALRIVNGDVPEALKNKQLLALDLGALVAGAKFRGEFEERLKAVIKEVETAAGKIILFIDEMHTIVGAGRSDGAMDASNLIKPELARGTLHCIGATTLDEYRKYIEKDAALARRFQPVFVGEPSVSDTISILRGIAEKYELHHGVRIADSALVAAATLSNRYITDRFLPDKAIDLVDEAASRLRMQIDSKPEALDELDRRLIQLKIEREALKREEDSASKERLATLESEIAALEEKSDAMTAAWHAEKEQVNAVQKLQEQLDQARSEVEVAQRQGNLAKASQLMYGTIPDLQKQIEDTQSKNNEHPEAGQLVSQAVTDHEIAGVVSRWTGIPVDKMLEGERTKLLRMEDELRERVIGQEAALKAVSNAVRRARAGLQDPNRPIGSFLFLGPTGVGKTELTKALADFLFDDEKALLRVDMSEFMEKHAVSRLIGAPPGYVGYEEGGVLTEAVRRRPYQVILFDEVEKAHEDVFNILLQVLDDGRLTDGQGRTVDFRNTMIILTSNLGSDVLANQPDGETTDMVEADVMKVVRAHFRPEFLNRLDEIILFSRLQKADMAKIVDIQLGRLQTLLADRKIKLNLDEKAHHWLEEAGYDPVYGARPLKRVIQRNLQNQLAELVLQGDVYDGEDIPVSANEKGLVIKGQQSSDLG</sequence>
<evidence type="ECO:0000256" key="13">
    <source>
        <dbReference type="RuleBase" id="RU362034"/>
    </source>
</evidence>
<dbReference type="GO" id="GO:0005524">
    <property type="term" value="F:ATP binding"/>
    <property type="evidence" value="ECO:0007669"/>
    <property type="project" value="UniProtKB-KW"/>
</dbReference>
<evidence type="ECO:0000256" key="5">
    <source>
        <dbReference type="ARBA" id="ARBA00022741"/>
    </source>
</evidence>
<dbReference type="CDD" id="cd19499">
    <property type="entry name" value="RecA-like_ClpB_Hsp104-like"/>
    <property type="match status" value="1"/>
</dbReference>
<evidence type="ECO:0000256" key="6">
    <source>
        <dbReference type="ARBA" id="ARBA00022840"/>
    </source>
</evidence>
<dbReference type="PROSITE" id="PS00870">
    <property type="entry name" value="CLPAB_1"/>
    <property type="match status" value="1"/>
</dbReference>
<evidence type="ECO:0000313" key="15">
    <source>
        <dbReference type="EMBL" id="CAI3952535.1"/>
    </source>
</evidence>
<dbReference type="InterPro" id="IPR019489">
    <property type="entry name" value="Clp_ATPase_C"/>
</dbReference>
<accession>A0ABM9HSM1</accession>
<dbReference type="Pfam" id="PF00004">
    <property type="entry name" value="AAA"/>
    <property type="match status" value="1"/>
</dbReference>
<evidence type="ECO:0000256" key="9">
    <source>
        <dbReference type="ARBA" id="ARBA00025613"/>
    </source>
</evidence>
<keyword evidence="4 11" id="KW-0677">Repeat</keyword>
<feature type="coiled-coil region" evidence="13">
    <location>
        <begin position="413"/>
        <end position="493"/>
    </location>
</feature>
<gene>
    <name evidence="13" type="primary">clpB</name>
    <name evidence="15" type="ORF">R83534S58_LOCUS1801</name>
</gene>
<dbReference type="InterPro" id="IPR003959">
    <property type="entry name" value="ATPase_AAA_core"/>
</dbReference>
<keyword evidence="8 12" id="KW-0143">Chaperone</keyword>
<evidence type="ECO:0000256" key="7">
    <source>
        <dbReference type="ARBA" id="ARBA00023054"/>
    </source>
</evidence>
<dbReference type="InterPro" id="IPR017730">
    <property type="entry name" value="Chaperonin_ClpB"/>
</dbReference>
<dbReference type="InterPro" id="IPR027417">
    <property type="entry name" value="P-loop_NTPase"/>
</dbReference>
<keyword evidence="13" id="KW-0963">Cytoplasm</keyword>
<dbReference type="InterPro" id="IPR003593">
    <property type="entry name" value="AAA+_ATPase"/>
</dbReference>
<dbReference type="PRINTS" id="PR00300">
    <property type="entry name" value="CLPPROTEASEA"/>
</dbReference>
<keyword evidence="13" id="KW-0346">Stress response</keyword>
<dbReference type="SUPFAM" id="SSF52540">
    <property type="entry name" value="P-loop containing nucleoside triphosphate hydrolases"/>
    <property type="match status" value="2"/>
</dbReference>
<comment type="caution">
    <text evidence="15">The sequence shown here is derived from an EMBL/GenBank/DDBJ whole genome shotgun (WGS) entry which is preliminary data.</text>
</comment>
<evidence type="ECO:0000256" key="3">
    <source>
        <dbReference type="ARBA" id="ARBA00017574"/>
    </source>
</evidence>
<evidence type="ECO:0000256" key="1">
    <source>
        <dbReference type="ARBA" id="ARBA00004496"/>
    </source>
</evidence>
<dbReference type="PANTHER" id="PTHR11638:SF18">
    <property type="entry name" value="HEAT SHOCK PROTEIN 104"/>
    <property type="match status" value="1"/>
</dbReference>
<dbReference type="InterPro" id="IPR036628">
    <property type="entry name" value="Clp_N_dom_sf"/>
</dbReference>